<feature type="region of interest" description="Disordered" evidence="2">
    <location>
        <begin position="191"/>
        <end position="211"/>
    </location>
</feature>
<gene>
    <name evidence="3" type="primary">GTF3C3_1</name>
    <name evidence="3" type="ORF">AVEN_264751_2</name>
</gene>
<dbReference type="GO" id="GO:0006383">
    <property type="term" value="P:transcription by RNA polymerase III"/>
    <property type="evidence" value="ECO:0007669"/>
    <property type="project" value="InterPro"/>
</dbReference>
<dbReference type="GO" id="GO:0000127">
    <property type="term" value="C:transcription factor TFIIIC complex"/>
    <property type="evidence" value="ECO:0007669"/>
    <property type="project" value="TreeGrafter"/>
</dbReference>
<evidence type="ECO:0000256" key="1">
    <source>
        <dbReference type="PROSITE-ProRule" id="PRU00339"/>
    </source>
</evidence>
<feature type="compositionally biased region" description="Basic and acidic residues" evidence="2">
    <location>
        <begin position="191"/>
        <end position="201"/>
    </location>
</feature>
<dbReference type="PANTHER" id="PTHR23082">
    <property type="entry name" value="TRANSCRIPTION INITIATION FACTOR IIIC TFIIIC , POLYPEPTIDE 3-RELATED"/>
    <property type="match status" value="1"/>
</dbReference>
<dbReference type="PANTHER" id="PTHR23082:SF0">
    <property type="entry name" value="GENERAL TRANSCRIPTION FACTOR 3C POLYPEPTIDE 3"/>
    <property type="match status" value="1"/>
</dbReference>
<feature type="repeat" description="TPR" evidence="1">
    <location>
        <begin position="259"/>
        <end position="292"/>
    </location>
</feature>
<evidence type="ECO:0000313" key="4">
    <source>
        <dbReference type="Proteomes" id="UP000499080"/>
    </source>
</evidence>
<name>A0A4Y2EFN9_ARAVE</name>
<feature type="repeat" description="TPR" evidence="1">
    <location>
        <begin position="293"/>
        <end position="326"/>
    </location>
</feature>
<dbReference type="PROSITE" id="PS50005">
    <property type="entry name" value="TPR"/>
    <property type="match status" value="2"/>
</dbReference>
<comment type="caution">
    <text evidence="3">The sequence shown here is derived from an EMBL/GenBank/DDBJ whole genome shotgun (WGS) entry which is preliminary data.</text>
</comment>
<dbReference type="Pfam" id="PF14559">
    <property type="entry name" value="TPR_19"/>
    <property type="match status" value="1"/>
</dbReference>
<dbReference type="SMART" id="SM00028">
    <property type="entry name" value="TPR"/>
    <property type="match status" value="5"/>
</dbReference>
<dbReference type="EMBL" id="BGPR01000572">
    <property type="protein sequence ID" value="GBM26898.1"/>
    <property type="molecule type" value="Genomic_DNA"/>
</dbReference>
<sequence>MNDTSFGVTDDADKFLCEEQERMTRVYERLCVFILIQTLKVGKDRPYRKFLYSLKYSRRTDEMDYDPMEGTSELFAALTRDVPLEQWEQYKEQIKLGNYIIDDSDNDSYSSDRSVSPCPDEEVITNIEIVEEDEGGEEKMHESDGENDQILWGCDAADKYAQGKISFYELNDIMKDSRSNSRLRKRMRVEEEQSELEKENEPIENTAQKAKKKIRRKKNLLPKGLEGLMGQANNYFTDGQTESAIKVCMELIKSAPQAYEPFHLLGTIYDEMGEPRKAFQWYLVAAFLNPSDTDEWIRLAELCLEKNEIQQAISCYTKAIRNEPTNINFWWERCNLYEQVGERKRALYGFEMILKHLSDPHNGEKCVDMAREIAKIHHENTDDANAVRVLETSFNKFPSLITSEDVNFLLELQLGQKMYKAAVKTFVQHCGVRLKLPLGDITSVEDLSDFDNENFKALVSCIVPEVLPIDLTVKFLLCLIHLQAFKAAQPLIDSLKQENPEEMGDLFLDVAEALMEVHQYETAKPLLFALISTPTYDLPAVWMKYADCWYGLLNIPEAIQAYLKVIEMAPAYQDARLALSKIYLQMGKIEEATNILRQDYEDGEEGVVVGIDALYQRCKLLEAEGCWDQYIAAATLLQYSHCYHLETEEEFSAVITNQTCKRRIEALRDLKIQNKKPTPQFIGQTIPVTEMQSIFKKVCILLMERKRYEELQNLSLACLSSATFMKNPTYAKDLEFQALLSCYYNGSHQYTYLLVRDLVLKYLHSNKAWNLFCLIVTCSQENRHNRFCIRLMMKHQDHLALGYLNGHNAMISGTYKHALGEYMCILKEHPNDPFAVFCVGITFIHMACQKFATKRHFLTIQGFEFLVRYAKMKGENQETFYNIGRALHQCGIKEAAIHYYKKALNCPPLITGPEQDIFDLRREIAYNMCVIYQASGAMDLVYMYSRKYIVV</sequence>
<protein>
    <submittedName>
        <fullName evidence="3">General transcription factor 3C polypeptide 3</fullName>
    </submittedName>
</protein>
<dbReference type="SUPFAM" id="SSF48452">
    <property type="entry name" value="TPR-like"/>
    <property type="match status" value="2"/>
</dbReference>
<dbReference type="Proteomes" id="UP000499080">
    <property type="component" value="Unassembled WGS sequence"/>
</dbReference>
<dbReference type="InterPro" id="IPR019734">
    <property type="entry name" value="TPR_rpt"/>
</dbReference>
<dbReference type="InterPro" id="IPR039340">
    <property type="entry name" value="Tfc4/TFIIIC-102/Sfc4"/>
</dbReference>
<evidence type="ECO:0000313" key="3">
    <source>
        <dbReference type="EMBL" id="GBM26898.1"/>
    </source>
</evidence>
<dbReference type="Gene3D" id="1.25.40.10">
    <property type="entry name" value="Tetratricopeptide repeat domain"/>
    <property type="match status" value="3"/>
</dbReference>
<organism evidence="3 4">
    <name type="scientific">Araneus ventricosus</name>
    <name type="common">Orbweaver spider</name>
    <name type="synonym">Epeira ventricosa</name>
    <dbReference type="NCBI Taxonomy" id="182803"/>
    <lineage>
        <taxon>Eukaryota</taxon>
        <taxon>Metazoa</taxon>
        <taxon>Ecdysozoa</taxon>
        <taxon>Arthropoda</taxon>
        <taxon>Chelicerata</taxon>
        <taxon>Arachnida</taxon>
        <taxon>Araneae</taxon>
        <taxon>Araneomorphae</taxon>
        <taxon>Entelegynae</taxon>
        <taxon>Araneoidea</taxon>
        <taxon>Araneidae</taxon>
        <taxon>Araneus</taxon>
    </lineage>
</organism>
<dbReference type="Pfam" id="PF13181">
    <property type="entry name" value="TPR_8"/>
    <property type="match status" value="2"/>
</dbReference>
<evidence type="ECO:0000256" key="2">
    <source>
        <dbReference type="SAM" id="MobiDB-lite"/>
    </source>
</evidence>
<dbReference type="AlphaFoldDB" id="A0A4Y2EFN9"/>
<accession>A0A4Y2EFN9</accession>
<reference evidence="3 4" key="1">
    <citation type="journal article" date="2019" name="Sci. Rep.">
        <title>Orb-weaving spider Araneus ventricosus genome elucidates the spidroin gene catalogue.</title>
        <authorList>
            <person name="Kono N."/>
            <person name="Nakamura H."/>
            <person name="Ohtoshi R."/>
            <person name="Moran D.A.P."/>
            <person name="Shinohara A."/>
            <person name="Yoshida Y."/>
            <person name="Fujiwara M."/>
            <person name="Mori M."/>
            <person name="Tomita M."/>
            <person name="Arakawa K."/>
        </authorList>
    </citation>
    <scope>NUCLEOTIDE SEQUENCE [LARGE SCALE GENOMIC DNA]</scope>
</reference>
<keyword evidence="1" id="KW-0802">TPR repeat</keyword>
<dbReference type="InterPro" id="IPR011990">
    <property type="entry name" value="TPR-like_helical_dom_sf"/>
</dbReference>
<keyword evidence="4" id="KW-1185">Reference proteome</keyword>
<proteinExistence type="predicted"/>